<dbReference type="Pfam" id="PF00857">
    <property type="entry name" value="Isochorismatase"/>
    <property type="match status" value="1"/>
</dbReference>
<gene>
    <name evidence="3" type="ORF">GEAM_3148</name>
</gene>
<feature type="domain" description="Isochorismatase-like" evidence="2">
    <location>
        <begin position="13"/>
        <end position="202"/>
    </location>
</feature>
<dbReference type="CDD" id="cd00431">
    <property type="entry name" value="cysteine_hydrolases"/>
    <property type="match status" value="1"/>
</dbReference>
<name>A0A085G6J5_EWIA3</name>
<dbReference type="AlphaFoldDB" id="A0A085G6J5"/>
<keyword evidence="1 3" id="KW-0378">Hydrolase</keyword>
<dbReference type="Proteomes" id="UP000028640">
    <property type="component" value="Unassembled WGS sequence"/>
</dbReference>
<dbReference type="EMBL" id="JMPJ01000065">
    <property type="protein sequence ID" value="KFC79340.1"/>
    <property type="molecule type" value="Genomic_DNA"/>
</dbReference>
<dbReference type="SUPFAM" id="SSF52499">
    <property type="entry name" value="Isochorismatase-like hydrolases"/>
    <property type="match status" value="1"/>
</dbReference>
<evidence type="ECO:0000259" key="2">
    <source>
        <dbReference type="Pfam" id="PF00857"/>
    </source>
</evidence>
<organism evidence="3 4">
    <name type="scientific">Ewingella americana (strain ATCC 33852 / DSM 4580 / CCUG 14506 / JCM 5911 / LMG 7869 / NCTC 12157 / CDC 1468-78)</name>
    <dbReference type="NCBI Taxonomy" id="910964"/>
    <lineage>
        <taxon>Bacteria</taxon>
        <taxon>Pseudomonadati</taxon>
        <taxon>Pseudomonadota</taxon>
        <taxon>Gammaproteobacteria</taxon>
        <taxon>Enterobacterales</taxon>
        <taxon>Yersiniaceae</taxon>
        <taxon>Ewingella</taxon>
    </lineage>
</organism>
<dbReference type="STRING" id="910964.GEAM_3148"/>
<dbReference type="InterPro" id="IPR050272">
    <property type="entry name" value="Isochorismatase-like_hydrls"/>
</dbReference>
<comment type="caution">
    <text evidence="3">The sequence shown here is derived from an EMBL/GenBank/DDBJ whole genome shotgun (WGS) entry which is preliminary data.</text>
</comment>
<dbReference type="OrthoDB" id="5294192at2"/>
<dbReference type="RefSeq" id="WP_051899545.1">
    <property type="nucleotide sequence ID" value="NZ_JMPJ01000065.1"/>
</dbReference>
<dbReference type="InterPro" id="IPR036380">
    <property type="entry name" value="Isochorismatase-like_sf"/>
</dbReference>
<evidence type="ECO:0000313" key="4">
    <source>
        <dbReference type="Proteomes" id="UP000028640"/>
    </source>
</evidence>
<keyword evidence="4" id="KW-1185">Reference proteome</keyword>
<dbReference type="PANTHER" id="PTHR43540:SF6">
    <property type="entry name" value="ISOCHORISMATASE-LIKE DOMAIN-CONTAINING PROTEIN"/>
    <property type="match status" value="1"/>
</dbReference>
<dbReference type="eggNOG" id="COG1335">
    <property type="taxonomic scope" value="Bacteria"/>
</dbReference>
<dbReference type="Gene3D" id="3.40.50.850">
    <property type="entry name" value="Isochorismatase-like"/>
    <property type="match status" value="1"/>
</dbReference>
<dbReference type="GO" id="GO:0008908">
    <property type="term" value="F:isochorismatase activity"/>
    <property type="evidence" value="ECO:0007669"/>
    <property type="project" value="UniProtKB-EC"/>
</dbReference>
<evidence type="ECO:0000313" key="3">
    <source>
        <dbReference type="EMBL" id="KFC79340.1"/>
    </source>
</evidence>
<dbReference type="PANTHER" id="PTHR43540">
    <property type="entry name" value="PEROXYUREIDOACRYLATE/UREIDOACRYLATE AMIDOHYDROLASE-RELATED"/>
    <property type="match status" value="1"/>
</dbReference>
<evidence type="ECO:0000256" key="1">
    <source>
        <dbReference type="ARBA" id="ARBA00022801"/>
    </source>
</evidence>
<protein>
    <submittedName>
        <fullName evidence="3">Isochorismatase</fullName>
        <ecNumber evidence="3">3.3.2.1</ecNumber>
    </submittedName>
</protein>
<reference evidence="3 4" key="1">
    <citation type="submission" date="2014-05" db="EMBL/GenBank/DDBJ databases">
        <title>ATOL: Assembling a taxonomically balanced genome-scale reconstruction of the evolutionary history of the Enterobacteriaceae.</title>
        <authorList>
            <person name="Plunkett G.III."/>
            <person name="Neeno-Eckwall E.C."/>
            <person name="Glasner J.D."/>
            <person name="Perna N.T."/>
        </authorList>
    </citation>
    <scope>NUCLEOTIDE SEQUENCE [LARGE SCALE GENOMIC DNA]</scope>
    <source>
        <strain evidence="3 4">ATCC 33852</strain>
    </source>
</reference>
<accession>A0A085G6J5</accession>
<dbReference type="GeneID" id="78381521"/>
<dbReference type="InterPro" id="IPR000868">
    <property type="entry name" value="Isochorismatase-like_dom"/>
</dbReference>
<proteinExistence type="predicted"/>
<sequence>MPLQMLPKITKPALIIVDMQNDFIRQGAPFEVPGGRETIAPQQRLLQHFRDNGYPVIFLQWVSVENDAWRRLESKFSWTSFLDEQTKACRVGHLRRYEDSEAEVDCAGIIAELAPIDGEIIVQKHGFGGFYDTTLQQHLSELGVDTLVVTGVVAECCVEDTVREALYHHYTSIVVSDAVESMSPSRKIECLAVLDENYGWVAESGEVIDYLSSASAY</sequence>
<dbReference type="EC" id="3.3.2.1" evidence="3"/>